<dbReference type="PANTHER" id="PTHR44591">
    <property type="entry name" value="STRESS RESPONSE REGULATOR PROTEIN 1"/>
    <property type="match status" value="1"/>
</dbReference>
<accession>A0A7Y0L568</accession>
<dbReference type="SUPFAM" id="SSF52172">
    <property type="entry name" value="CheY-like"/>
    <property type="match status" value="1"/>
</dbReference>
<dbReference type="Gene3D" id="3.40.50.2300">
    <property type="match status" value="1"/>
</dbReference>
<name>A0A7Y0L568_9FIRM</name>
<gene>
    <name evidence="6" type="ORF">HIJ39_06965</name>
</gene>
<feature type="modified residue" description="4-aspartylphosphate" evidence="4">
    <location>
        <position position="52"/>
    </location>
</feature>
<keyword evidence="7" id="KW-1185">Reference proteome</keyword>
<evidence type="ECO:0000256" key="1">
    <source>
        <dbReference type="ARBA" id="ARBA00018672"/>
    </source>
</evidence>
<evidence type="ECO:0000256" key="2">
    <source>
        <dbReference type="ARBA" id="ARBA00022553"/>
    </source>
</evidence>
<evidence type="ECO:0000256" key="4">
    <source>
        <dbReference type="PROSITE-ProRule" id="PRU00169"/>
    </source>
</evidence>
<feature type="domain" description="Response regulatory" evidence="5">
    <location>
        <begin position="3"/>
        <end position="115"/>
    </location>
</feature>
<dbReference type="InterPro" id="IPR050595">
    <property type="entry name" value="Bact_response_regulator"/>
</dbReference>
<dbReference type="Pfam" id="PF00072">
    <property type="entry name" value="Response_reg"/>
    <property type="match status" value="1"/>
</dbReference>
<dbReference type="RefSeq" id="WP_169098080.1">
    <property type="nucleotide sequence ID" value="NZ_JABBVZ010000016.1"/>
</dbReference>
<organism evidence="6 7">
    <name type="scientific">Sulfobacillus harzensis</name>
    <dbReference type="NCBI Taxonomy" id="2729629"/>
    <lineage>
        <taxon>Bacteria</taxon>
        <taxon>Bacillati</taxon>
        <taxon>Bacillota</taxon>
        <taxon>Clostridia</taxon>
        <taxon>Eubacteriales</taxon>
        <taxon>Clostridiales Family XVII. Incertae Sedis</taxon>
        <taxon>Sulfobacillus</taxon>
    </lineage>
</organism>
<dbReference type="Proteomes" id="UP000533476">
    <property type="component" value="Unassembled WGS sequence"/>
</dbReference>
<dbReference type="SMART" id="SM00448">
    <property type="entry name" value="REC"/>
    <property type="match status" value="1"/>
</dbReference>
<dbReference type="PANTHER" id="PTHR44591:SF3">
    <property type="entry name" value="RESPONSE REGULATORY DOMAIN-CONTAINING PROTEIN"/>
    <property type="match status" value="1"/>
</dbReference>
<dbReference type="PROSITE" id="PS50110">
    <property type="entry name" value="RESPONSE_REGULATORY"/>
    <property type="match status" value="1"/>
</dbReference>
<reference evidence="6 7" key="1">
    <citation type="submission" date="2020-04" db="EMBL/GenBank/DDBJ databases">
        <authorList>
            <person name="Zhang R."/>
            <person name="Schippers A."/>
        </authorList>
    </citation>
    <scope>NUCLEOTIDE SEQUENCE [LARGE SCALE GENOMIC DNA]</scope>
    <source>
        <strain evidence="6 7">DSM 109850</strain>
    </source>
</reference>
<keyword evidence="2 4" id="KW-0597">Phosphoprotein</keyword>
<dbReference type="AlphaFoldDB" id="A0A7Y0L568"/>
<dbReference type="EMBL" id="JABBVZ010000016">
    <property type="protein sequence ID" value="NMP22089.1"/>
    <property type="molecule type" value="Genomic_DNA"/>
</dbReference>
<proteinExistence type="predicted"/>
<dbReference type="InterPro" id="IPR001789">
    <property type="entry name" value="Sig_transdc_resp-reg_receiver"/>
</dbReference>
<dbReference type="InterPro" id="IPR011006">
    <property type="entry name" value="CheY-like_superfamily"/>
</dbReference>
<comment type="function">
    <text evidence="3">May play the central regulatory role in sporulation. It may be an element of the effector pathway responsible for the activation of sporulation genes in response to nutritional stress. Spo0A may act in concert with spo0H (a sigma factor) to control the expression of some genes that are critical to the sporulation process.</text>
</comment>
<dbReference type="GO" id="GO:0000160">
    <property type="term" value="P:phosphorelay signal transduction system"/>
    <property type="evidence" value="ECO:0007669"/>
    <property type="project" value="InterPro"/>
</dbReference>
<comment type="caution">
    <text evidence="6">The sequence shown here is derived from an EMBL/GenBank/DDBJ whole genome shotgun (WGS) entry which is preliminary data.</text>
</comment>
<evidence type="ECO:0000259" key="5">
    <source>
        <dbReference type="PROSITE" id="PS50110"/>
    </source>
</evidence>
<evidence type="ECO:0000313" key="7">
    <source>
        <dbReference type="Proteomes" id="UP000533476"/>
    </source>
</evidence>
<protein>
    <recommendedName>
        <fullName evidence="1">Stage 0 sporulation protein A homolog</fullName>
    </recommendedName>
</protein>
<sequence>MFRALVIDDEFGIRHIVKLALSRIDIEVTEAETAAVALARLEDMVPHIILMDLRLPDRSGTELAREIRQRHPRIPIVFMSASTELARAAEEADTAAYLEKPFKLAQLQSLVRDLLTTKTPAADGLETTP</sequence>
<dbReference type="CDD" id="cd00156">
    <property type="entry name" value="REC"/>
    <property type="match status" value="1"/>
</dbReference>
<evidence type="ECO:0000313" key="6">
    <source>
        <dbReference type="EMBL" id="NMP22089.1"/>
    </source>
</evidence>
<evidence type="ECO:0000256" key="3">
    <source>
        <dbReference type="ARBA" id="ARBA00024867"/>
    </source>
</evidence>